<protein>
    <recommendedName>
        <fullName evidence="8">6-phosphofructokinase</fullName>
    </recommendedName>
</protein>
<comment type="caution">
    <text evidence="6">The sequence shown here is derived from an EMBL/GenBank/DDBJ whole genome shotgun (WGS) entry which is preliminary data.</text>
</comment>
<dbReference type="Proteomes" id="UP000708298">
    <property type="component" value="Unassembled WGS sequence"/>
</dbReference>
<dbReference type="GO" id="GO:0016301">
    <property type="term" value="F:kinase activity"/>
    <property type="evidence" value="ECO:0007669"/>
    <property type="project" value="UniProtKB-KW"/>
</dbReference>
<evidence type="ECO:0008006" key="8">
    <source>
        <dbReference type="Google" id="ProtNLM"/>
    </source>
</evidence>
<dbReference type="SUPFAM" id="SSF53613">
    <property type="entry name" value="Ribokinase-like"/>
    <property type="match status" value="1"/>
</dbReference>
<dbReference type="GO" id="GO:0006096">
    <property type="term" value="P:glycolytic process"/>
    <property type="evidence" value="ECO:0007669"/>
    <property type="project" value="UniProtKB-KW"/>
</dbReference>
<accession>A0A963YV22</accession>
<evidence type="ECO:0000256" key="4">
    <source>
        <dbReference type="ARBA" id="ARBA00022842"/>
    </source>
</evidence>
<dbReference type="GO" id="GO:0046872">
    <property type="term" value="F:metal ion binding"/>
    <property type="evidence" value="ECO:0007669"/>
    <property type="project" value="UniProtKB-KW"/>
</dbReference>
<dbReference type="InterPro" id="IPR029056">
    <property type="entry name" value="Ribokinase-like"/>
</dbReference>
<dbReference type="Pfam" id="PF04587">
    <property type="entry name" value="ADP_PFK_GK"/>
    <property type="match status" value="1"/>
</dbReference>
<evidence type="ECO:0000256" key="3">
    <source>
        <dbReference type="ARBA" id="ARBA00022777"/>
    </source>
</evidence>
<keyword evidence="1" id="KW-0808">Transferase</keyword>
<keyword evidence="4" id="KW-0460">Magnesium</keyword>
<evidence type="ECO:0000256" key="1">
    <source>
        <dbReference type="ARBA" id="ARBA00022679"/>
    </source>
</evidence>
<dbReference type="RefSeq" id="WP_227323182.1">
    <property type="nucleotide sequence ID" value="NZ_JAESVB010000014.1"/>
</dbReference>
<keyword evidence="2" id="KW-0479">Metal-binding</keyword>
<proteinExistence type="predicted"/>
<gene>
    <name evidence="6" type="ORF">ASILVAE211_20230</name>
</gene>
<evidence type="ECO:0000313" key="7">
    <source>
        <dbReference type="Proteomes" id="UP000708298"/>
    </source>
</evidence>
<evidence type="ECO:0000256" key="5">
    <source>
        <dbReference type="ARBA" id="ARBA00023152"/>
    </source>
</evidence>
<dbReference type="Gene3D" id="3.30.1110.20">
    <property type="match status" value="1"/>
</dbReference>
<name>A0A963YV22_9PROT</name>
<evidence type="ECO:0000256" key="2">
    <source>
        <dbReference type="ARBA" id="ARBA00022723"/>
    </source>
</evidence>
<organism evidence="6 7">
    <name type="scientific">Acidisoma silvae</name>
    <dbReference type="NCBI Taxonomy" id="2802396"/>
    <lineage>
        <taxon>Bacteria</taxon>
        <taxon>Pseudomonadati</taxon>
        <taxon>Pseudomonadota</taxon>
        <taxon>Alphaproteobacteria</taxon>
        <taxon>Acetobacterales</taxon>
        <taxon>Acidocellaceae</taxon>
        <taxon>Acidisoma</taxon>
    </lineage>
</organism>
<dbReference type="GO" id="GO:0016773">
    <property type="term" value="F:phosphotransferase activity, alcohol group as acceptor"/>
    <property type="evidence" value="ECO:0007669"/>
    <property type="project" value="InterPro"/>
</dbReference>
<reference evidence="6" key="1">
    <citation type="journal article" date="2021" name="Microorganisms">
        <title>Acidisoma silvae sp. nov. and Acidisomacellulosilytica sp. nov., Two Acidophilic Bacteria Isolated from Decaying Wood, Hydrolyzing Cellulose and Producing Poly-3-hydroxybutyrate.</title>
        <authorList>
            <person name="Mieszkin S."/>
            <person name="Pouder E."/>
            <person name="Uroz S."/>
            <person name="Simon-Colin C."/>
            <person name="Alain K."/>
        </authorList>
    </citation>
    <scope>NUCLEOTIDE SEQUENCE</scope>
    <source>
        <strain evidence="6">HW T2.11</strain>
    </source>
</reference>
<keyword evidence="7" id="KW-1185">Reference proteome</keyword>
<dbReference type="AlphaFoldDB" id="A0A963YV22"/>
<dbReference type="Gene3D" id="3.40.1190.20">
    <property type="match status" value="1"/>
</dbReference>
<evidence type="ECO:0000313" key="6">
    <source>
        <dbReference type="EMBL" id="MCB8877534.1"/>
    </source>
</evidence>
<sequence length="407" mass="43522">MSVYAQQARWTLCGLSLCVDAFTRLDTNSCAKLAAGPDKARALGAELQRRAAAGIGGEVRFDWHDGPAWLDAHLPMRIALGGTPAHAARLLTRLGAPALLALEHRTPEQLAVLDPDMLLAAEAPVRAAEVAATGQDRSRVYVFEYTAHEEIGGIVPPRSSRIIVRFHDFDLEQDSDFTRLSPELLRDCVGQGSGIVSGFSSLGGGPRLDAGITYARALAASWQAAGIGTIHFEMAGYERPEYRDHTMQKMAGAMTSIGMSLSEFRAIDAETRDLGEGMRRLGDRLGLSRVTVHADDWAISATRGDPDQEREALMMGCLLASARAAAGGLSVPNALPDGAAFSAPPPEETYQGWHIVSCPSPHLHQPRTTLGLGDTFMAGCLLVLGQPKLPDLVMPTEAPMHFAAPLT</sequence>
<dbReference type="EMBL" id="JAESVB010000014">
    <property type="protein sequence ID" value="MCB8877534.1"/>
    <property type="molecule type" value="Genomic_DNA"/>
</dbReference>
<dbReference type="InterPro" id="IPR007666">
    <property type="entry name" value="ADP_PFK/GK"/>
</dbReference>
<keyword evidence="3" id="KW-0418">Kinase</keyword>
<reference evidence="6" key="2">
    <citation type="submission" date="2021-01" db="EMBL/GenBank/DDBJ databases">
        <authorList>
            <person name="Mieszkin S."/>
            <person name="Pouder E."/>
            <person name="Alain K."/>
        </authorList>
    </citation>
    <scope>NUCLEOTIDE SEQUENCE</scope>
    <source>
        <strain evidence="6">HW T2.11</strain>
    </source>
</reference>
<keyword evidence="5" id="KW-0324">Glycolysis</keyword>